<feature type="non-terminal residue" evidence="1">
    <location>
        <position position="1"/>
    </location>
</feature>
<dbReference type="InParanoid" id="A0A2P6NFS8"/>
<organism evidence="1 2">
    <name type="scientific">Planoprotostelium fungivorum</name>
    <dbReference type="NCBI Taxonomy" id="1890364"/>
    <lineage>
        <taxon>Eukaryota</taxon>
        <taxon>Amoebozoa</taxon>
        <taxon>Evosea</taxon>
        <taxon>Variosea</taxon>
        <taxon>Cavosteliida</taxon>
        <taxon>Cavosteliaceae</taxon>
        <taxon>Planoprotostelium</taxon>
    </lineage>
</organism>
<dbReference type="Proteomes" id="UP000241769">
    <property type="component" value="Unassembled WGS sequence"/>
</dbReference>
<proteinExistence type="predicted"/>
<dbReference type="EMBL" id="MDYQ01000094">
    <property type="protein sequence ID" value="PRP82813.1"/>
    <property type="molecule type" value="Genomic_DNA"/>
</dbReference>
<comment type="caution">
    <text evidence="1">The sequence shown here is derived from an EMBL/GenBank/DDBJ whole genome shotgun (WGS) entry which is preliminary data.</text>
</comment>
<name>A0A2P6NFS8_9EUKA</name>
<sequence>KGSGYSQGTTLDSSESYSIIAKEDAGETDTRANKQRGIIIIKYLWRSTRVVYGDHVKKGLEESTIELVHGEFGDDKLSEGLMQHSLSLEAHSYDVNDTSVQEEQRYPKGAGTYQEKGCTSMSSSDLGHNRAVWNTMSLDPISRTQVETALISPSISSAKLTTIAALNKKEEERYLLMIPWNSDRHWGLLVSVRGEEKSMYLLDSYYAEPLKVST</sequence>
<dbReference type="AlphaFoldDB" id="A0A2P6NFS8"/>
<evidence type="ECO:0000313" key="1">
    <source>
        <dbReference type="EMBL" id="PRP82813.1"/>
    </source>
</evidence>
<accession>A0A2P6NFS8</accession>
<keyword evidence="2" id="KW-1185">Reference proteome</keyword>
<evidence type="ECO:0000313" key="2">
    <source>
        <dbReference type="Proteomes" id="UP000241769"/>
    </source>
</evidence>
<protein>
    <submittedName>
        <fullName evidence="1">Uncharacterized protein</fullName>
    </submittedName>
</protein>
<reference evidence="1 2" key="1">
    <citation type="journal article" date="2018" name="Genome Biol. Evol.">
        <title>Multiple Roots of Fruiting Body Formation in Amoebozoa.</title>
        <authorList>
            <person name="Hillmann F."/>
            <person name="Forbes G."/>
            <person name="Novohradska S."/>
            <person name="Ferling I."/>
            <person name="Riege K."/>
            <person name="Groth M."/>
            <person name="Westermann M."/>
            <person name="Marz M."/>
            <person name="Spaller T."/>
            <person name="Winckler T."/>
            <person name="Schaap P."/>
            <person name="Glockner G."/>
        </authorList>
    </citation>
    <scope>NUCLEOTIDE SEQUENCE [LARGE SCALE GENOMIC DNA]</scope>
    <source>
        <strain evidence="1 2">Jena</strain>
    </source>
</reference>
<gene>
    <name evidence="1" type="ORF">PROFUN_04676</name>
</gene>